<reference evidence="1 2" key="1">
    <citation type="journal article" date="2021" name="Elife">
        <title>Chloroplast acquisition without the gene transfer in kleptoplastic sea slugs, Plakobranchus ocellatus.</title>
        <authorList>
            <person name="Maeda T."/>
            <person name="Takahashi S."/>
            <person name="Yoshida T."/>
            <person name="Shimamura S."/>
            <person name="Takaki Y."/>
            <person name="Nagai Y."/>
            <person name="Toyoda A."/>
            <person name="Suzuki Y."/>
            <person name="Arimoto A."/>
            <person name="Ishii H."/>
            <person name="Satoh N."/>
            <person name="Nishiyama T."/>
            <person name="Hasebe M."/>
            <person name="Maruyama T."/>
            <person name="Minagawa J."/>
            <person name="Obokata J."/>
            <person name="Shigenobu S."/>
        </authorList>
    </citation>
    <scope>NUCLEOTIDE SEQUENCE [LARGE SCALE GENOMIC DNA]</scope>
</reference>
<name>A0AAV3YSE0_9GAST</name>
<evidence type="ECO:0000313" key="1">
    <source>
        <dbReference type="EMBL" id="GFN85041.1"/>
    </source>
</evidence>
<dbReference type="Proteomes" id="UP000735302">
    <property type="component" value="Unassembled WGS sequence"/>
</dbReference>
<accession>A0AAV3YSE0</accession>
<proteinExistence type="predicted"/>
<organism evidence="1 2">
    <name type="scientific">Plakobranchus ocellatus</name>
    <dbReference type="NCBI Taxonomy" id="259542"/>
    <lineage>
        <taxon>Eukaryota</taxon>
        <taxon>Metazoa</taxon>
        <taxon>Spiralia</taxon>
        <taxon>Lophotrochozoa</taxon>
        <taxon>Mollusca</taxon>
        <taxon>Gastropoda</taxon>
        <taxon>Heterobranchia</taxon>
        <taxon>Euthyneura</taxon>
        <taxon>Panpulmonata</taxon>
        <taxon>Sacoglossa</taxon>
        <taxon>Placobranchoidea</taxon>
        <taxon>Plakobranchidae</taxon>
        <taxon>Plakobranchus</taxon>
    </lineage>
</organism>
<keyword evidence="2" id="KW-1185">Reference proteome</keyword>
<gene>
    <name evidence="1" type="ORF">PoB_001154700</name>
</gene>
<sequence length="120" mass="13241">MSSLKPTICKSYIVCSAIHYVVISGFLSLHRACADDWLDLAISPRQISVRAPRRLTKPANQKCSLSIPIQTANGPDIRMSNATLAPAVTFHTHVFEIIPTSIMATTTNTKLVENTIEYKK</sequence>
<dbReference type="AlphaFoldDB" id="A0AAV3YSE0"/>
<evidence type="ECO:0000313" key="2">
    <source>
        <dbReference type="Proteomes" id="UP000735302"/>
    </source>
</evidence>
<protein>
    <submittedName>
        <fullName evidence="1">Uncharacterized protein</fullName>
    </submittedName>
</protein>
<dbReference type="EMBL" id="BLXT01001356">
    <property type="protein sequence ID" value="GFN85041.1"/>
    <property type="molecule type" value="Genomic_DNA"/>
</dbReference>
<comment type="caution">
    <text evidence="1">The sequence shown here is derived from an EMBL/GenBank/DDBJ whole genome shotgun (WGS) entry which is preliminary data.</text>
</comment>